<dbReference type="PROSITE" id="PS51257">
    <property type="entry name" value="PROKAR_LIPOPROTEIN"/>
    <property type="match status" value="1"/>
</dbReference>
<dbReference type="EMBL" id="JAUSUC010000064">
    <property type="protein sequence ID" value="MDQ0216660.1"/>
    <property type="molecule type" value="Genomic_DNA"/>
</dbReference>
<protein>
    <submittedName>
        <fullName evidence="7">Iron complex transport system substrate-binding protein</fullName>
    </submittedName>
</protein>
<evidence type="ECO:0000256" key="3">
    <source>
        <dbReference type="ARBA" id="ARBA00022448"/>
    </source>
</evidence>
<evidence type="ECO:0000256" key="5">
    <source>
        <dbReference type="SAM" id="SignalP"/>
    </source>
</evidence>
<dbReference type="GO" id="GO:0030288">
    <property type="term" value="C:outer membrane-bounded periplasmic space"/>
    <property type="evidence" value="ECO:0007669"/>
    <property type="project" value="TreeGrafter"/>
</dbReference>
<organism evidence="7 8">
    <name type="scientific">Oikeobacillus pervagus</name>
    <dbReference type="NCBI Taxonomy" id="1325931"/>
    <lineage>
        <taxon>Bacteria</taxon>
        <taxon>Bacillati</taxon>
        <taxon>Bacillota</taxon>
        <taxon>Bacilli</taxon>
        <taxon>Bacillales</taxon>
        <taxon>Bacillaceae</taxon>
        <taxon>Oikeobacillus</taxon>
    </lineage>
</organism>
<dbReference type="InterPro" id="IPR002491">
    <property type="entry name" value="ABC_transptr_periplasmic_BD"/>
</dbReference>
<sequence length="319" mass="35282">MKKLALVIISALFLVVAAACSSNEKSKEANTSEPKEKTEETKEITVKHLLDETKVKKNPEKVVVFDFGVLDSLDKLGVEVAGVPQKVVPEYLSKYKDEKYVNTGSLKEPDFEKMAEIGPELIIISARQQDLYEEFKEIAPTIYMGVDPTQYMESFKGNMTTLGEIFGKESEVESELAKIDDDIKELKKLASDGDQKGLVTLVTGGKVNAYGPGSRFGLIHEVFGVTPADEKIEASTHGANISFEYIAEKNPDYLFVIDRDAVVGGEAAAKKTIENDLVKKTNAYKENKIIYLDPNYWYLAGGGLQSMSEMVKEVKEGIQ</sequence>
<comment type="similarity">
    <text evidence="2">Belongs to the bacterial solute-binding protein 8 family.</text>
</comment>
<evidence type="ECO:0000313" key="8">
    <source>
        <dbReference type="Proteomes" id="UP001237207"/>
    </source>
</evidence>
<dbReference type="InterPro" id="IPR051313">
    <property type="entry name" value="Bact_iron-sidero_bind"/>
</dbReference>
<proteinExistence type="inferred from homology"/>
<dbReference type="CDD" id="cd01140">
    <property type="entry name" value="FatB"/>
    <property type="match status" value="1"/>
</dbReference>
<dbReference type="SUPFAM" id="SSF53807">
    <property type="entry name" value="Helical backbone' metal receptor"/>
    <property type="match status" value="1"/>
</dbReference>
<dbReference type="InterPro" id="IPR033870">
    <property type="entry name" value="FatB"/>
</dbReference>
<dbReference type="GO" id="GO:1901678">
    <property type="term" value="P:iron coordination entity transport"/>
    <property type="evidence" value="ECO:0007669"/>
    <property type="project" value="UniProtKB-ARBA"/>
</dbReference>
<dbReference type="PROSITE" id="PS50983">
    <property type="entry name" value="FE_B12_PBP"/>
    <property type="match status" value="1"/>
</dbReference>
<evidence type="ECO:0000313" key="7">
    <source>
        <dbReference type="EMBL" id="MDQ0216660.1"/>
    </source>
</evidence>
<keyword evidence="4 5" id="KW-0732">Signal</keyword>
<evidence type="ECO:0000256" key="2">
    <source>
        <dbReference type="ARBA" id="ARBA00008814"/>
    </source>
</evidence>
<feature type="signal peptide" evidence="5">
    <location>
        <begin position="1"/>
        <end position="19"/>
    </location>
</feature>
<evidence type="ECO:0000256" key="4">
    <source>
        <dbReference type="ARBA" id="ARBA00022729"/>
    </source>
</evidence>
<reference evidence="7" key="1">
    <citation type="submission" date="2023-07" db="EMBL/GenBank/DDBJ databases">
        <title>Genomic Encyclopedia of Type Strains, Phase IV (KMG-IV): sequencing the most valuable type-strain genomes for metagenomic binning, comparative biology and taxonomic classification.</title>
        <authorList>
            <person name="Goeker M."/>
        </authorList>
    </citation>
    <scope>NUCLEOTIDE SEQUENCE</scope>
    <source>
        <strain evidence="7">DSM 23947</strain>
    </source>
</reference>
<keyword evidence="3" id="KW-0813">Transport</keyword>
<dbReference type="AlphaFoldDB" id="A0AAJ1WKE2"/>
<keyword evidence="8" id="KW-1185">Reference proteome</keyword>
<dbReference type="RefSeq" id="WP_307258729.1">
    <property type="nucleotide sequence ID" value="NZ_JAUSUC010000064.1"/>
</dbReference>
<comment type="caution">
    <text evidence="7">The sequence shown here is derived from an EMBL/GenBank/DDBJ whole genome shotgun (WGS) entry which is preliminary data.</text>
</comment>
<name>A0AAJ1WKE2_9BACI</name>
<accession>A0AAJ1WKE2</accession>
<evidence type="ECO:0000256" key="1">
    <source>
        <dbReference type="ARBA" id="ARBA00004193"/>
    </source>
</evidence>
<gene>
    <name evidence="7" type="ORF">J2S13_003134</name>
</gene>
<dbReference type="PANTHER" id="PTHR30532:SF28">
    <property type="entry name" value="PETROBACTIN-BINDING PROTEIN YCLQ"/>
    <property type="match status" value="1"/>
</dbReference>
<feature type="domain" description="Fe/B12 periplasmic-binding" evidence="6">
    <location>
        <begin position="61"/>
        <end position="319"/>
    </location>
</feature>
<comment type="subcellular location">
    <subcellularLocation>
        <location evidence="1">Cell membrane</location>
        <topology evidence="1">Lipid-anchor</topology>
    </subcellularLocation>
</comment>
<dbReference type="GO" id="GO:0005886">
    <property type="term" value="C:plasma membrane"/>
    <property type="evidence" value="ECO:0007669"/>
    <property type="project" value="UniProtKB-SubCell"/>
</dbReference>
<dbReference type="Proteomes" id="UP001237207">
    <property type="component" value="Unassembled WGS sequence"/>
</dbReference>
<dbReference type="Pfam" id="PF01497">
    <property type="entry name" value="Peripla_BP_2"/>
    <property type="match status" value="1"/>
</dbReference>
<feature type="chain" id="PRO_5042468375" evidence="5">
    <location>
        <begin position="20"/>
        <end position="319"/>
    </location>
</feature>
<dbReference type="Gene3D" id="3.40.50.1980">
    <property type="entry name" value="Nitrogenase molybdenum iron protein domain"/>
    <property type="match status" value="2"/>
</dbReference>
<dbReference type="PANTHER" id="PTHR30532">
    <property type="entry name" value="IRON III DICITRATE-BINDING PERIPLASMIC PROTEIN"/>
    <property type="match status" value="1"/>
</dbReference>
<evidence type="ECO:0000259" key="6">
    <source>
        <dbReference type="PROSITE" id="PS50983"/>
    </source>
</evidence>